<dbReference type="AlphaFoldDB" id="A0A7T7JH82"/>
<dbReference type="KEGG" id="mgik:GO620_000550"/>
<sequence length="209" mass="24337">MVEKEQLIARSNNLELSNRLITVENAYLQNQISPHLLFNSLNFIYNTVYLTSEKAGNGIMRLSDLMRYSLRTVDDTKEVMVTEELKQIQNLTELCKLRFGDDFYLKITKKGTLKEIKIIPMVLITLVENMMKHGDVGDRLHPARISVVSSENRFQFSTSNRKRNHALLTKNGLGIVNIRKRLANFYHENYTLEIVEEIDLFKTNLIIMR</sequence>
<evidence type="ECO:0000313" key="2">
    <source>
        <dbReference type="EMBL" id="QQL49974.1"/>
    </source>
</evidence>
<dbReference type="InterPro" id="IPR010559">
    <property type="entry name" value="Sig_transdc_His_kin_internal"/>
</dbReference>
<dbReference type="PANTHER" id="PTHR34220">
    <property type="entry name" value="SENSOR HISTIDINE KINASE YPDA"/>
    <property type="match status" value="1"/>
</dbReference>
<gene>
    <name evidence="2" type="ORF">GO620_000550</name>
</gene>
<dbReference type="RefSeq" id="WP_200230468.1">
    <property type="nucleotide sequence ID" value="NZ_CP066775.1"/>
</dbReference>
<dbReference type="GO" id="GO:0000155">
    <property type="term" value="F:phosphorelay sensor kinase activity"/>
    <property type="evidence" value="ECO:0007669"/>
    <property type="project" value="InterPro"/>
</dbReference>
<protein>
    <submittedName>
        <fullName evidence="2">Sensor histidine kinase</fullName>
    </submittedName>
</protein>
<evidence type="ECO:0000313" key="3">
    <source>
        <dbReference type="Proteomes" id="UP000429232"/>
    </source>
</evidence>
<reference evidence="2 3" key="1">
    <citation type="submission" date="2020-12" db="EMBL/GenBank/DDBJ databases">
        <title>HMF7856_wgs.fasta genome submission.</title>
        <authorList>
            <person name="Kang H."/>
            <person name="Kim H."/>
            <person name="Joh K."/>
        </authorList>
    </citation>
    <scope>NUCLEOTIDE SEQUENCE [LARGE SCALE GENOMIC DNA]</scope>
    <source>
        <strain evidence="2 3">HMF7856</strain>
    </source>
</reference>
<accession>A0A7T7JH82</accession>
<keyword evidence="2" id="KW-0418">Kinase</keyword>
<evidence type="ECO:0000259" key="1">
    <source>
        <dbReference type="Pfam" id="PF06580"/>
    </source>
</evidence>
<dbReference type="Proteomes" id="UP000429232">
    <property type="component" value="Chromosome"/>
</dbReference>
<proteinExistence type="predicted"/>
<dbReference type="InterPro" id="IPR050640">
    <property type="entry name" value="Bact_2-comp_sensor_kinase"/>
</dbReference>
<name>A0A7T7JH82_9SPHI</name>
<keyword evidence="2" id="KW-0808">Transferase</keyword>
<keyword evidence="3" id="KW-1185">Reference proteome</keyword>
<dbReference type="PANTHER" id="PTHR34220:SF7">
    <property type="entry name" value="SENSOR HISTIDINE KINASE YPDA"/>
    <property type="match status" value="1"/>
</dbReference>
<feature type="domain" description="Signal transduction histidine kinase internal region" evidence="1">
    <location>
        <begin position="25"/>
        <end position="103"/>
    </location>
</feature>
<organism evidence="2 3">
    <name type="scientific">Mucilaginibacter ginkgonis</name>
    <dbReference type="NCBI Taxonomy" id="2682091"/>
    <lineage>
        <taxon>Bacteria</taxon>
        <taxon>Pseudomonadati</taxon>
        <taxon>Bacteroidota</taxon>
        <taxon>Sphingobacteriia</taxon>
        <taxon>Sphingobacteriales</taxon>
        <taxon>Sphingobacteriaceae</taxon>
        <taxon>Mucilaginibacter</taxon>
    </lineage>
</organism>
<dbReference type="EMBL" id="CP066775">
    <property type="protein sequence ID" value="QQL49974.1"/>
    <property type="molecule type" value="Genomic_DNA"/>
</dbReference>
<dbReference type="GO" id="GO:0016020">
    <property type="term" value="C:membrane"/>
    <property type="evidence" value="ECO:0007669"/>
    <property type="project" value="InterPro"/>
</dbReference>
<dbReference type="Pfam" id="PF06580">
    <property type="entry name" value="His_kinase"/>
    <property type="match status" value="1"/>
</dbReference>